<dbReference type="PIRSF" id="PIRSF028729">
    <property type="entry name" value="E3_ubiquit_lig_SCF_Skp"/>
    <property type="match status" value="1"/>
</dbReference>
<dbReference type="InterPro" id="IPR016072">
    <property type="entry name" value="Skp1_comp_dimer"/>
</dbReference>
<dbReference type="Gene3D" id="3.30.710.10">
    <property type="entry name" value="Potassium Channel Kv1.1, Chain A"/>
    <property type="match status" value="1"/>
</dbReference>
<dbReference type="InterPro" id="IPR001232">
    <property type="entry name" value="SKP1-like"/>
</dbReference>
<name>A0A914C8C6_9BILA</name>
<evidence type="ECO:0000313" key="5">
    <source>
        <dbReference type="Proteomes" id="UP000887540"/>
    </source>
</evidence>
<keyword evidence="2 3" id="KW-0833">Ubl conjugation pathway</keyword>
<evidence type="ECO:0000256" key="2">
    <source>
        <dbReference type="ARBA" id="ARBA00022786"/>
    </source>
</evidence>
<evidence type="ECO:0000256" key="3">
    <source>
        <dbReference type="PIRNR" id="PIRNR028729"/>
    </source>
</evidence>
<dbReference type="Proteomes" id="UP000887540">
    <property type="component" value="Unplaced"/>
</dbReference>
<reference evidence="6" key="1">
    <citation type="submission" date="2022-11" db="UniProtKB">
        <authorList>
            <consortium name="WormBaseParasite"/>
        </authorList>
    </citation>
    <scope>IDENTIFICATION</scope>
</reference>
<proteinExistence type="inferred from homology"/>
<dbReference type="AlphaFoldDB" id="A0A914C8C6"/>
<feature type="domain" description="SKP1 component dimerisation" evidence="4">
    <location>
        <begin position="88"/>
        <end position="131"/>
    </location>
</feature>
<dbReference type="SUPFAM" id="SSF81382">
    <property type="entry name" value="Skp1 dimerisation domain-like"/>
    <property type="match status" value="1"/>
</dbReference>
<dbReference type="WBParaSite" id="ACRNAN_Path_549.g2089.t1">
    <property type="protein sequence ID" value="ACRNAN_Path_549.g2089.t1"/>
    <property type="gene ID" value="ACRNAN_Path_549.g2089"/>
</dbReference>
<comment type="pathway">
    <text evidence="3">Protein modification; protein ubiquitination.</text>
</comment>
<dbReference type="PANTHER" id="PTHR11165">
    <property type="entry name" value="SKP1"/>
    <property type="match status" value="1"/>
</dbReference>
<sequence length="140" mass="16701">MLNDLLGVRPDPEEVEIPLSEVKAQTFNMVIEWCKNHKGAPDPIIKHDPVTRQREWITMTEWEEAFFRRYLPHLWDLAMAANYLNISSLYYCTCQKIAEQIKGKSPEQIREMFGIEDDLTDKEKRQIRRRNMRNMLAGYR</sequence>
<dbReference type="Pfam" id="PF01466">
    <property type="entry name" value="Skp1"/>
    <property type="match status" value="1"/>
</dbReference>
<comment type="function">
    <text evidence="3">Probable essential component of SCF (SKP1-CUL1-F-box protein) E3 ubiquitin-protein ligase complexes, which mediate the ubiquitination and subsequent proteasomal degradation of target proteins. Regulates cell proliferation during embryonic and larval development.</text>
</comment>
<keyword evidence="5" id="KW-1185">Reference proteome</keyword>
<dbReference type="InterPro" id="IPR036296">
    <property type="entry name" value="SKP1-like_dim_sf"/>
</dbReference>
<evidence type="ECO:0000256" key="1">
    <source>
        <dbReference type="ARBA" id="ARBA00009993"/>
    </source>
</evidence>
<comment type="similarity">
    <text evidence="1 3">Belongs to the SKP1 family.</text>
</comment>
<evidence type="ECO:0000259" key="4">
    <source>
        <dbReference type="Pfam" id="PF01466"/>
    </source>
</evidence>
<dbReference type="InterPro" id="IPR016897">
    <property type="entry name" value="SKP1"/>
</dbReference>
<dbReference type="SMART" id="SM00512">
    <property type="entry name" value="Skp1"/>
    <property type="match status" value="1"/>
</dbReference>
<accession>A0A914C8C6</accession>
<evidence type="ECO:0000313" key="6">
    <source>
        <dbReference type="WBParaSite" id="ACRNAN_Path_549.g2089.t1"/>
    </source>
</evidence>
<organism evidence="5 6">
    <name type="scientific">Acrobeloides nanus</name>
    <dbReference type="NCBI Taxonomy" id="290746"/>
    <lineage>
        <taxon>Eukaryota</taxon>
        <taxon>Metazoa</taxon>
        <taxon>Ecdysozoa</taxon>
        <taxon>Nematoda</taxon>
        <taxon>Chromadorea</taxon>
        <taxon>Rhabditida</taxon>
        <taxon>Tylenchina</taxon>
        <taxon>Cephalobomorpha</taxon>
        <taxon>Cephaloboidea</taxon>
        <taxon>Cephalobidae</taxon>
        <taxon>Acrobeloides</taxon>
    </lineage>
</organism>
<dbReference type="InterPro" id="IPR011333">
    <property type="entry name" value="SKP1/BTB/POZ_sf"/>
</dbReference>
<protein>
    <recommendedName>
        <fullName evidence="3">Skp1-related protein</fullName>
    </recommendedName>
</protein>
<dbReference type="GO" id="GO:0006511">
    <property type="term" value="P:ubiquitin-dependent protein catabolic process"/>
    <property type="evidence" value="ECO:0007669"/>
    <property type="project" value="InterPro"/>
</dbReference>
<dbReference type="SUPFAM" id="SSF54695">
    <property type="entry name" value="POZ domain"/>
    <property type="match status" value="1"/>
</dbReference>